<accession>A0A4U6QIL8</accession>
<dbReference type="SMART" id="SM00382">
    <property type="entry name" value="AAA"/>
    <property type="match status" value="1"/>
</dbReference>
<dbReference type="GO" id="GO:0005524">
    <property type="term" value="F:ATP binding"/>
    <property type="evidence" value="ECO:0007669"/>
    <property type="project" value="UniProtKB-KW"/>
</dbReference>
<keyword evidence="2 4" id="KW-0067">ATP-binding</keyword>
<dbReference type="InterPro" id="IPR003439">
    <property type="entry name" value="ABC_transporter-like_ATP-bd"/>
</dbReference>
<evidence type="ECO:0000256" key="1">
    <source>
        <dbReference type="ARBA" id="ARBA00022741"/>
    </source>
</evidence>
<evidence type="ECO:0000259" key="3">
    <source>
        <dbReference type="PROSITE" id="PS50893"/>
    </source>
</evidence>
<comment type="caution">
    <text evidence="4">The sequence shown here is derived from an EMBL/GenBank/DDBJ whole genome shotgun (WGS) entry which is preliminary data.</text>
</comment>
<dbReference type="OrthoDB" id="3579586at2"/>
<dbReference type="PANTHER" id="PTHR42794:SF2">
    <property type="entry name" value="ABC TRANSPORTER ATP-BINDING PROTEIN"/>
    <property type="match status" value="1"/>
</dbReference>
<dbReference type="Pfam" id="PF00005">
    <property type="entry name" value="ABC_tran"/>
    <property type="match status" value="1"/>
</dbReference>
<dbReference type="CDD" id="cd03214">
    <property type="entry name" value="ABC_Iron-Siderophores_B12_Hemin"/>
    <property type="match status" value="1"/>
</dbReference>
<gene>
    <name evidence="4" type="ORF">FDO65_00520</name>
</gene>
<dbReference type="PROSITE" id="PS50893">
    <property type="entry name" value="ABC_TRANSPORTER_2"/>
    <property type="match status" value="1"/>
</dbReference>
<protein>
    <submittedName>
        <fullName evidence="4">ABC transporter ATP-binding protein</fullName>
    </submittedName>
</protein>
<dbReference type="InterPro" id="IPR003593">
    <property type="entry name" value="AAA+_ATPase"/>
</dbReference>
<keyword evidence="5" id="KW-1185">Reference proteome</keyword>
<reference evidence="4 5" key="1">
    <citation type="submission" date="2019-05" db="EMBL/GenBank/DDBJ databases">
        <title>Nakamurella sp. N5BH11, whole genome shotgun sequence.</title>
        <authorList>
            <person name="Tuo L."/>
        </authorList>
    </citation>
    <scope>NUCLEOTIDE SEQUENCE [LARGE SCALE GENOMIC DNA]</scope>
    <source>
        <strain evidence="4 5">N5BH11</strain>
    </source>
</reference>
<dbReference type="EMBL" id="SZZH01000001">
    <property type="protein sequence ID" value="TKV60254.1"/>
    <property type="molecule type" value="Genomic_DNA"/>
</dbReference>
<evidence type="ECO:0000313" key="4">
    <source>
        <dbReference type="EMBL" id="TKV60254.1"/>
    </source>
</evidence>
<dbReference type="PANTHER" id="PTHR42794">
    <property type="entry name" value="HEMIN IMPORT ATP-BINDING PROTEIN HMUV"/>
    <property type="match status" value="1"/>
</dbReference>
<dbReference type="GO" id="GO:0016887">
    <property type="term" value="F:ATP hydrolysis activity"/>
    <property type="evidence" value="ECO:0007669"/>
    <property type="project" value="InterPro"/>
</dbReference>
<evidence type="ECO:0000256" key="2">
    <source>
        <dbReference type="ARBA" id="ARBA00022840"/>
    </source>
</evidence>
<organism evidence="4 5">
    <name type="scientific">Nakamurella flava</name>
    <dbReference type="NCBI Taxonomy" id="2576308"/>
    <lineage>
        <taxon>Bacteria</taxon>
        <taxon>Bacillati</taxon>
        <taxon>Actinomycetota</taxon>
        <taxon>Actinomycetes</taxon>
        <taxon>Nakamurellales</taxon>
        <taxon>Nakamurellaceae</taxon>
        <taxon>Nakamurella</taxon>
    </lineage>
</organism>
<proteinExistence type="predicted"/>
<sequence length="279" mass="28971">MSTPASGADLTLDGVTVGYSGGGPIARRRATTVILADLHLRARAGRLTVLLGGNGSGKSTLLRSVAGLQPLLAGTVSLGDARLDRLSPPERAARVAVVLTESFDPGLLRGADVVDLGRYPHRRRGSAAVDSQAVHEALAAVHAQDLARVPLVRMSDGQRQRVMIARALAQEPALLLLDEPTAFLDAPARLELLAVLQRIAAGRGIPVVLSSHDVELAVRSGHDAWLVGAPTSQGVPRPVTSGPVDRLSENGSIGAAFDTDAVAFDVTTGRFGLRPPAAD</sequence>
<feature type="domain" description="ABC transporter" evidence="3">
    <location>
        <begin position="10"/>
        <end position="252"/>
    </location>
</feature>
<name>A0A4U6QIL8_9ACTN</name>
<dbReference type="RefSeq" id="WP_137447557.1">
    <property type="nucleotide sequence ID" value="NZ_SZZH01000001.1"/>
</dbReference>
<dbReference type="InterPro" id="IPR027417">
    <property type="entry name" value="P-loop_NTPase"/>
</dbReference>
<evidence type="ECO:0000313" key="5">
    <source>
        <dbReference type="Proteomes" id="UP000306985"/>
    </source>
</evidence>
<keyword evidence="1" id="KW-0547">Nucleotide-binding</keyword>
<dbReference type="Proteomes" id="UP000306985">
    <property type="component" value="Unassembled WGS sequence"/>
</dbReference>
<dbReference type="SUPFAM" id="SSF52540">
    <property type="entry name" value="P-loop containing nucleoside triphosphate hydrolases"/>
    <property type="match status" value="1"/>
</dbReference>
<dbReference type="AlphaFoldDB" id="A0A4U6QIL8"/>
<dbReference type="Gene3D" id="3.40.50.300">
    <property type="entry name" value="P-loop containing nucleotide triphosphate hydrolases"/>
    <property type="match status" value="1"/>
</dbReference>